<evidence type="ECO:0008006" key="3">
    <source>
        <dbReference type="Google" id="ProtNLM"/>
    </source>
</evidence>
<gene>
    <name evidence="1" type="ORF">FNB15_18740</name>
</gene>
<evidence type="ECO:0000313" key="2">
    <source>
        <dbReference type="Proteomes" id="UP000317496"/>
    </source>
</evidence>
<name>A0A516H5Z2_9PROT</name>
<dbReference type="AlphaFoldDB" id="A0A516H5Z2"/>
<dbReference type="EMBL" id="CP041636">
    <property type="protein sequence ID" value="QDO99186.1"/>
    <property type="molecule type" value="Genomic_DNA"/>
</dbReference>
<proteinExistence type="predicted"/>
<keyword evidence="2" id="KW-1185">Reference proteome</keyword>
<evidence type="ECO:0000313" key="1">
    <source>
        <dbReference type="EMBL" id="QDO99186.1"/>
    </source>
</evidence>
<reference evidence="1 2" key="1">
    <citation type="submission" date="2019-07" db="EMBL/GenBank/DDBJ databases">
        <title>Genome sequencing for Ferrovibrio sp. K5.</title>
        <authorList>
            <person name="Park S.-J."/>
        </authorList>
    </citation>
    <scope>NUCLEOTIDE SEQUENCE [LARGE SCALE GENOMIC DNA]</scope>
    <source>
        <strain evidence="1 2">K5</strain>
    </source>
</reference>
<dbReference type="KEGG" id="fer:FNB15_18740"/>
<organism evidence="1 2">
    <name type="scientific">Ferrovibrio terrae</name>
    <dbReference type="NCBI Taxonomy" id="2594003"/>
    <lineage>
        <taxon>Bacteria</taxon>
        <taxon>Pseudomonadati</taxon>
        <taxon>Pseudomonadota</taxon>
        <taxon>Alphaproteobacteria</taxon>
        <taxon>Rhodospirillales</taxon>
        <taxon>Rhodospirillaceae</taxon>
        <taxon>Ferrovibrio</taxon>
    </lineage>
</organism>
<dbReference type="Proteomes" id="UP000317496">
    <property type="component" value="Chromosome"/>
</dbReference>
<dbReference type="RefSeq" id="WP_144258182.1">
    <property type="nucleotide sequence ID" value="NZ_CP041636.1"/>
</dbReference>
<accession>A0A516H5Z2</accession>
<dbReference type="OrthoDB" id="7358728at2"/>
<protein>
    <recommendedName>
        <fullName evidence="3">PAS domain-containing protein</fullName>
    </recommendedName>
</protein>
<sequence length="183" mass="20694">MTFSPARHLVPLLRPPQANLDAAQAARHQAHYGLVRDFLDYYISIHPGDALPTRTVFDPTAIPRLLPNLVLAEVVHQPDIARPRFRIKVAGDEVVQAMRMPLNGRFLDEIANTNEPTARFPIETRHSVVENGCLIYRRGQPRMRFSLDYAEVEYVHCPLAEDGVTVDHIVSIIYYKALETVTG</sequence>